<gene>
    <name evidence="2" type="ORF">NI17_013960</name>
</gene>
<dbReference type="Proteomes" id="UP000265719">
    <property type="component" value="Chromosome"/>
</dbReference>
<accession>A0A399G855</accession>
<dbReference type="KEGG" id="thao:NI17_013960"/>
<proteinExistence type="predicted"/>
<keyword evidence="3" id="KW-1185">Reference proteome</keyword>
<organism evidence="2 3">
    <name type="scientific">Thermobifida halotolerans</name>
    <dbReference type="NCBI Taxonomy" id="483545"/>
    <lineage>
        <taxon>Bacteria</taxon>
        <taxon>Bacillati</taxon>
        <taxon>Actinomycetota</taxon>
        <taxon>Actinomycetes</taxon>
        <taxon>Streptosporangiales</taxon>
        <taxon>Nocardiopsidaceae</taxon>
        <taxon>Thermobifida</taxon>
    </lineage>
</organism>
<dbReference type="AlphaFoldDB" id="A0A399G855"/>
<dbReference type="OrthoDB" id="3260166at2"/>
<feature type="compositionally biased region" description="Basic and acidic residues" evidence="1">
    <location>
        <begin position="210"/>
        <end position="233"/>
    </location>
</feature>
<sequence>MAEFRISSNDNVDLRKLAASLVESQGWPRERVSVWDNRDGEVVVTVDDAVLHPPPPNPLNQPVHTPREVHQACELLRRRDPSLTGVDFAAFRTEAARFFAAGWSVADLLHALTTRPDGLPWPHGEGYQGTEWLEHRLRHWKTPTGDIRPSAAQESAQLRVVGRAGLPRDLGLPHDEPRAGATARPEVARAAIDDARRLLRAHTRTTSDSLVHRDRTAARMPRGDRRTPPTDPV</sequence>
<evidence type="ECO:0000256" key="1">
    <source>
        <dbReference type="SAM" id="MobiDB-lite"/>
    </source>
</evidence>
<feature type="region of interest" description="Disordered" evidence="1">
    <location>
        <begin position="203"/>
        <end position="233"/>
    </location>
</feature>
<evidence type="ECO:0000313" key="2">
    <source>
        <dbReference type="EMBL" id="UOE17966.1"/>
    </source>
</evidence>
<name>A0A399G855_9ACTN</name>
<evidence type="ECO:0000313" key="3">
    <source>
        <dbReference type="Proteomes" id="UP000265719"/>
    </source>
</evidence>
<reference evidence="2" key="1">
    <citation type="submission" date="2020-10" db="EMBL/GenBank/DDBJ databases">
        <title>De novo genome project of the cellulose decomposer Thermobifida halotolerans type strain.</title>
        <authorList>
            <person name="Nagy I."/>
            <person name="Horvath B."/>
            <person name="Kukolya J."/>
            <person name="Nagy I."/>
            <person name="Orsini M."/>
        </authorList>
    </citation>
    <scope>NUCLEOTIDE SEQUENCE</scope>
    <source>
        <strain evidence="2">DSM 44931</strain>
    </source>
</reference>
<dbReference type="EMBL" id="CP063196">
    <property type="protein sequence ID" value="UOE17966.1"/>
    <property type="molecule type" value="Genomic_DNA"/>
</dbReference>
<protein>
    <submittedName>
        <fullName evidence="2">Uncharacterized protein</fullName>
    </submittedName>
</protein>
<dbReference type="RefSeq" id="WP_068688711.1">
    <property type="nucleotide sequence ID" value="NZ_CP063196.1"/>
</dbReference>
<feature type="region of interest" description="Disordered" evidence="1">
    <location>
        <begin position="166"/>
        <end position="185"/>
    </location>
</feature>